<dbReference type="RefSeq" id="WP_281463536.1">
    <property type="nucleotide sequence ID" value="NZ_JASBAN010000003.1"/>
</dbReference>
<dbReference type="InterPro" id="IPR038161">
    <property type="entry name" value="VirB9/CagX/TrbG_C_sf"/>
</dbReference>
<feature type="signal peptide" evidence="3">
    <location>
        <begin position="1"/>
        <end position="26"/>
    </location>
</feature>
<comment type="caution">
    <text evidence="4">The sequence shown here is derived from an EMBL/GenBank/DDBJ whole genome shotgun (WGS) entry which is preliminary data.</text>
</comment>
<dbReference type="CDD" id="cd06911">
    <property type="entry name" value="VirB9_CagX_TrbG"/>
    <property type="match status" value="1"/>
</dbReference>
<name>A0ABT6QAF0_9PROT</name>
<gene>
    <name evidence="4" type="primary">trbG</name>
    <name evidence="4" type="ORF">QJV33_11455</name>
</gene>
<dbReference type="Pfam" id="PF03524">
    <property type="entry name" value="CagX"/>
    <property type="match status" value="1"/>
</dbReference>
<proteinExistence type="inferred from homology"/>
<accession>A0ABT6QAF0</accession>
<evidence type="ECO:0000256" key="2">
    <source>
        <dbReference type="ARBA" id="ARBA00022729"/>
    </source>
</evidence>
<evidence type="ECO:0000256" key="3">
    <source>
        <dbReference type="SAM" id="SignalP"/>
    </source>
</evidence>
<protein>
    <submittedName>
        <fullName evidence="4">P-type conjugative transfer protein TrbG</fullName>
    </submittedName>
</protein>
<keyword evidence="5" id="KW-1185">Reference proteome</keyword>
<dbReference type="InterPro" id="IPR014142">
    <property type="entry name" value="TrbG_Ti"/>
</dbReference>
<keyword evidence="2 3" id="KW-0732">Signal</keyword>
<dbReference type="EMBL" id="JASBAN010000003">
    <property type="protein sequence ID" value="MDI2113885.1"/>
    <property type="molecule type" value="Genomic_DNA"/>
</dbReference>
<organism evidence="4 5">
    <name type="scientific">Commensalibacter nepenthis</name>
    <dbReference type="NCBI Taxonomy" id="3043872"/>
    <lineage>
        <taxon>Bacteria</taxon>
        <taxon>Pseudomonadati</taxon>
        <taxon>Pseudomonadota</taxon>
        <taxon>Alphaproteobacteria</taxon>
        <taxon>Acetobacterales</taxon>
        <taxon>Acetobacteraceae</taxon>
    </lineage>
</organism>
<reference evidence="4" key="1">
    <citation type="submission" date="2023-05" db="EMBL/GenBank/DDBJ databases">
        <title>Whole genome sequence of Commensalibacter sp.</title>
        <authorList>
            <person name="Charoenyingcharoen P."/>
            <person name="Yukphan P."/>
        </authorList>
    </citation>
    <scope>NUCLEOTIDE SEQUENCE</scope>
    <source>
        <strain evidence="4">TBRC 10068</strain>
    </source>
</reference>
<evidence type="ECO:0000313" key="4">
    <source>
        <dbReference type="EMBL" id="MDI2113885.1"/>
    </source>
</evidence>
<sequence length="367" mass="39878">MKNTFRTTKYLFVISALTVCSTPAFSQVMVPAISQVDPATGLPATTTMMSPVPPIMMPPMSPVSKGTIDLKPQASSPIMQQDNTSVNPASGVSYPITPPPVINPINQNPVTLTNKETAGVNITKKWRTRRAMPASGSNGTVVFTYGATQPSIVCAPLTVCLLKLEAGEKLVKNGLQIGDGTRWLISPSRSGDRMVLVIKPTDAGLRTTLAIMTNKRVYAINLVSVAAQNRSMAISEFSYPEEVQKQWNEYYAQQAQAKQDNTMENGRDVSQLDFKYKIKGKTSWRPTRVYSDGVHTFIQFPASMASGDAPSLLALANDGGIFSSPTQELVNYRKEGNTYVVDKVLNKAELVLGVGSSKEKVTIKHEN</sequence>
<feature type="chain" id="PRO_5046118208" evidence="3">
    <location>
        <begin position="27"/>
        <end position="367"/>
    </location>
</feature>
<dbReference type="InterPro" id="IPR033645">
    <property type="entry name" value="VirB9/CagX/TrbG_C"/>
</dbReference>
<dbReference type="NCBIfam" id="TIGR02775">
    <property type="entry name" value="TrbG_Ti"/>
    <property type="match status" value="1"/>
</dbReference>
<comment type="similarity">
    <text evidence="1">Belongs to the TrbG/VirB9 family.</text>
</comment>
<evidence type="ECO:0000313" key="5">
    <source>
        <dbReference type="Proteomes" id="UP001431775"/>
    </source>
</evidence>
<evidence type="ECO:0000256" key="1">
    <source>
        <dbReference type="ARBA" id="ARBA00006135"/>
    </source>
</evidence>
<dbReference type="InterPro" id="IPR010258">
    <property type="entry name" value="Conjugal_tfr_TrbG/VirB9/CagX"/>
</dbReference>
<dbReference type="Proteomes" id="UP001431775">
    <property type="component" value="Unassembled WGS sequence"/>
</dbReference>
<dbReference type="Gene3D" id="2.60.40.2500">
    <property type="match status" value="1"/>
</dbReference>